<reference evidence="1" key="1">
    <citation type="submission" date="2022-02" db="EMBL/GenBank/DDBJ databases">
        <title>Plant Genome Project.</title>
        <authorList>
            <person name="Zhang R.-G."/>
        </authorList>
    </citation>
    <scope>NUCLEOTIDE SEQUENCE</scope>
    <source>
        <strain evidence="1">AT1</strain>
    </source>
</reference>
<evidence type="ECO:0000313" key="1">
    <source>
        <dbReference type="EMBL" id="KAI8534619.1"/>
    </source>
</evidence>
<keyword evidence="2" id="KW-1185">Reference proteome</keyword>
<dbReference type="EMBL" id="CM046397">
    <property type="protein sequence ID" value="KAI8534619.1"/>
    <property type="molecule type" value="Genomic_DNA"/>
</dbReference>
<proteinExistence type="predicted"/>
<evidence type="ECO:0000313" key="2">
    <source>
        <dbReference type="Proteomes" id="UP001062846"/>
    </source>
</evidence>
<name>A0ACC0M203_RHOML</name>
<accession>A0ACC0M203</accession>
<gene>
    <name evidence="1" type="ORF">RHMOL_Rhmol10G0104300</name>
</gene>
<dbReference type="Proteomes" id="UP001062846">
    <property type="component" value="Chromosome 10"/>
</dbReference>
<protein>
    <submittedName>
        <fullName evidence="1">Uncharacterized protein</fullName>
    </submittedName>
</protein>
<organism evidence="1 2">
    <name type="scientific">Rhododendron molle</name>
    <name type="common">Chinese azalea</name>
    <name type="synonym">Azalea mollis</name>
    <dbReference type="NCBI Taxonomy" id="49168"/>
    <lineage>
        <taxon>Eukaryota</taxon>
        <taxon>Viridiplantae</taxon>
        <taxon>Streptophyta</taxon>
        <taxon>Embryophyta</taxon>
        <taxon>Tracheophyta</taxon>
        <taxon>Spermatophyta</taxon>
        <taxon>Magnoliopsida</taxon>
        <taxon>eudicotyledons</taxon>
        <taxon>Gunneridae</taxon>
        <taxon>Pentapetalae</taxon>
        <taxon>asterids</taxon>
        <taxon>Ericales</taxon>
        <taxon>Ericaceae</taxon>
        <taxon>Ericoideae</taxon>
        <taxon>Rhodoreae</taxon>
        <taxon>Rhododendron</taxon>
    </lineage>
</organism>
<comment type="caution">
    <text evidence="1">The sequence shown here is derived from an EMBL/GenBank/DDBJ whole genome shotgun (WGS) entry which is preliminary data.</text>
</comment>
<sequence>MAVRVPFRRWLHVRHRNPQTPHGGFYCLLPIEGRRAIAAVARYPRPGHLEYRAFSLFVREYRDILGLDENLEWAVRDDLVKWLDALVHNSFMRYSTPGVGRCWYIKHMSQLHVFAPTMLLPDGLRPSFEGIGRTAWILIKHGSKAWPIEVVNAVMQRGWREFCTTHALTTNYKLILACERRWIFNAIILDQNDVEVSYDWTMLLNQHWRTFHASDGNFITACLPSTIQRNSPLIKSGYWCIPETNYLREFQARLQPVLQDLNLEFISVRMGNRTWSISVHDAQLDAAMFNIVLDALRLQLYDYVLIIMYKAFSLFVREYAELLGLGDNLIWAVRDDLVKWLDALVHNSFVRHSTPGVERCWYIKQLSQLYVFAPAMLLPEGLRASFEGIGRTTWILIKHGCKAWPIEVVDGMMQNGWREFRTAHALTTNYRLILTCERRWIFNAIILDQNDAEVSYDWTMLLNEHCRELHGLQGNFVTACLPSTFRHNLPLLKSGYWYMPQTNHLQNFQNRLQTILDDLNLDEITVQMGNRTWLISLNNGHLNDAMFNQLLDALQLQLFDYVFITMLPNLTVRLIILDATTDRERIYDLL</sequence>